<reference evidence="3 4" key="1">
    <citation type="submission" date="2019-04" db="EMBL/GenBank/DDBJ databases">
        <title>Friends and foes A comparative genomics study of 23 Aspergillus species from section Flavi.</title>
        <authorList>
            <consortium name="DOE Joint Genome Institute"/>
            <person name="Kjaerbolling I."/>
            <person name="Vesth T."/>
            <person name="Frisvad J.C."/>
            <person name="Nybo J.L."/>
            <person name="Theobald S."/>
            <person name="Kildgaard S."/>
            <person name="Isbrandt T."/>
            <person name="Kuo A."/>
            <person name="Sato A."/>
            <person name="Lyhne E.K."/>
            <person name="Kogle M.E."/>
            <person name="Wiebenga A."/>
            <person name="Kun R.S."/>
            <person name="Lubbers R.J."/>
            <person name="Makela M.R."/>
            <person name="Barry K."/>
            <person name="Chovatia M."/>
            <person name="Clum A."/>
            <person name="Daum C."/>
            <person name="Haridas S."/>
            <person name="He G."/>
            <person name="LaButti K."/>
            <person name="Lipzen A."/>
            <person name="Mondo S."/>
            <person name="Riley R."/>
            <person name="Salamov A."/>
            <person name="Simmons B.A."/>
            <person name="Magnuson J.K."/>
            <person name="Henrissat B."/>
            <person name="Mortensen U.H."/>
            <person name="Larsen T.O."/>
            <person name="Devries R.P."/>
            <person name="Grigoriev I.V."/>
            <person name="Machida M."/>
            <person name="Baker S.E."/>
            <person name="Andersen M.R."/>
        </authorList>
    </citation>
    <scope>NUCLEOTIDE SEQUENCE [LARGE SCALE GENOMIC DNA]</scope>
    <source>
        <strain evidence="3 4">IBT 18842</strain>
    </source>
</reference>
<dbReference type="Proteomes" id="UP000325780">
    <property type="component" value="Unassembled WGS sequence"/>
</dbReference>
<evidence type="ECO:0000313" key="4">
    <source>
        <dbReference type="Proteomes" id="UP000325780"/>
    </source>
</evidence>
<dbReference type="Gene3D" id="3.40.50.1820">
    <property type="entry name" value="alpha/beta hydrolase"/>
    <property type="match status" value="1"/>
</dbReference>
<dbReference type="InterPro" id="IPR029058">
    <property type="entry name" value="AB_hydrolase_fold"/>
</dbReference>
<dbReference type="EMBL" id="ML742067">
    <property type="protein sequence ID" value="KAE8151623.1"/>
    <property type="molecule type" value="Genomic_DNA"/>
</dbReference>
<keyword evidence="4" id="KW-1185">Reference proteome</keyword>
<proteinExistence type="predicted"/>
<feature type="domain" description="Carboxylesterase type B" evidence="2">
    <location>
        <begin position="42"/>
        <end position="433"/>
    </location>
</feature>
<accession>A0A5N6TZ54</accession>
<protein>
    <submittedName>
        <fullName evidence="3">Alpha/Beta hydrolase protein</fullName>
    </submittedName>
</protein>
<dbReference type="AlphaFoldDB" id="A0A5N6TZ54"/>
<dbReference type="SUPFAM" id="SSF53474">
    <property type="entry name" value="alpha/beta-Hydrolases"/>
    <property type="match status" value="1"/>
</dbReference>
<keyword evidence="1" id="KW-0732">Signal</keyword>
<evidence type="ECO:0000259" key="2">
    <source>
        <dbReference type="Pfam" id="PF00135"/>
    </source>
</evidence>
<dbReference type="OrthoDB" id="408631at2759"/>
<dbReference type="InterPro" id="IPR019819">
    <property type="entry name" value="Carboxylesterase_B_CS"/>
</dbReference>
<dbReference type="PANTHER" id="PTHR11559">
    <property type="entry name" value="CARBOXYLESTERASE"/>
    <property type="match status" value="1"/>
</dbReference>
<name>A0A5N6TZ54_ASPAV</name>
<dbReference type="PROSITE" id="PS00941">
    <property type="entry name" value="CARBOXYLESTERASE_B_2"/>
    <property type="match status" value="1"/>
</dbReference>
<dbReference type="InterPro" id="IPR050309">
    <property type="entry name" value="Type-B_Carboxylest/Lipase"/>
</dbReference>
<dbReference type="InterPro" id="IPR002018">
    <property type="entry name" value="CarbesteraseB"/>
</dbReference>
<evidence type="ECO:0000313" key="3">
    <source>
        <dbReference type="EMBL" id="KAE8151623.1"/>
    </source>
</evidence>
<keyword evidence="3" id="KW-0378">Hydrolase</keyword>
<gene>
    <name evidence="3" type="ORF">BDV25DRAFT_152354</name>
</gene>
<dbReference type="Pfam" id="PF00135">
    <property type="entry name" value="COesterase"/>
    <property type="match status" value="1"/>
</dbReference>
<dbReference type="GO" id="GO:0016787">
    <property type="term" value="F:hydrolase activity"/>
    <property type="evidence" value="ECO:0007669"/>
    <property type="project" value="UniProtKB-KW"/>
</dbReference>
<organism evidence="3 4">
    <name type="scientific">Aspergillus avenaceus</name>
    <dbReference type="NCBI Taxonomy" id="36643"/>
    <lineage>
        <taxon>Eukaryota</taxon>
        <taxon>Fungi</taxon>
        <taxon>Dikarya</taxon>
        <taxon>Ascomycota</taxon>
        <taxon>Pezizomycotina</taxon>
        <taxon>Eurotiomycetes</taxon>
        <taxon>Eurotiomycetidae</taxon>
        <taxon>Eurotiales</taxon>
        <taxon>Aspergillaceae</taxon>
        <taxon>Aspergillus</taxon>
        <taxon>Aspergillus subgen. Circumdati</taxon>
    </lineage>
</organism>
<evidence type="ECO:0000256" key="1">
    <source>
        <dbReference type="SAM" id="SignalP"/>
    </source>
</evidence>
<sequence length="525" mass="56818">MHSSLLFLLLSTAPSILTTAQDFPPIDLGYATHKPTFVNTTSTGTKVGLYNNIRFAQPPTGALRFRKPRTPPSNETGVQDGRVRLFASDCVSAVHPGAPFPGINGTTWGQEDCLFLNVWVPEGVKAGDKVPVLHWLHGSAWAFGSKDLFGDGFGLFDAMDEEGRFIFVASNYRMGLYGWTSSARGDMDANAGLFDAVAALEWTKKYIARFGGDPDRVTAMGQSAGASMITLMLVANGGNATLPFQKALLSSTGLMPRRNVTERREYVFDQALKAANCSSASCLRNASSSTLVDANKELLMGLQGGSGGGTIGPGIGLGPVPDGKYITDAATVLLQQGRFNKNIKAVISGNTAAEGFGMTGDVSTLDDFARMVRGLVPGASNATVRRIRQMYPYPDSQMQTVAEAWTTDVVYACNLRAVASAYGNRTHRYVFSVPPANHGLDSYYYFYREDAELPVTNPSLAREFQKKLLDILVSDDNDDDWPLYQPGSKAANITLDGIKKSVDPWARKHNCDVIMKIIMDRKNGA</sequence>
<feature type="signal peptide" evidence="1">
    <location>
        <begin position="1"/>
        <end position="20"/>
    </location>
</feature>
<feature type="chain" id="PRO_5025002907" evidence="1">
    <location>
        <begin position="21"/>
        <end position="525"/>
    </location>
</feature>